<gene>
    <name evidence="2" type="ORF">Glove_186g27</name>
</gene>
<evidence type="ECO:0000313" key="3">
    <source>
        <dbReference type="Proteomes" id="UP000266861"/>
    </source>
</evidence>
<feature type="region of interest" description="Disordered" evidence="1">
    <location>
        <begin position="143"/>
        <end position="196"/>
    </location>
</feature>
<organism evidence="2 3">
    <name type="scientific">Diversispora epigaea</name>
    <dbReference type="NCBI Taxonomy" id="1348612"/>
    <lineage>
        <taxon>Eukaryota</taxon>
        <taxon>Fungi</taxon>
        <taxon>Fungi incertae sedis</taxon>
        <taxon>Mucoromycota</taxon>
        <taxon>Glomeromycotina</taxon>
        <taxon>Glomeromycetes</taxon>
        <taxon>Diversisporales</taxon>
        <taxon>Diversisporaceae</taxon>
        <taxon>Diversispora</taxon>
    </lineage>
</organism>
<dbReference type="Proteomes" id="UP000266861">
    <property type="component" value="Unassembled WGS sequence"/>
</dbReference>
<dbReference type="AlphaFoldDB" id="A0A397ITF3"/>
<dbReference type="EMBL" id="PQFF01000176">
    <property type="protein sequence ID" value="RHZ77046.1"/>
    <property type="molecule type" value="Genomic_DNA"/>
</dbReference>
<keyword evidence="3" id="KW-1185">Reference proteome</keyword>
<dbReference type="OrthoDB" id="2439449at2759"/>
<name>A0A397ITF3_9GLOM</name>
<sequence>MNFLPECLDALKYCAFWESTDQPSLKKFLDFRLSAGDLEKKQIEYSRYNNELNTISRFYTGASKFGQQVSKWKDAFKKSKRSSEIKQFWKYQKQQNIMVRNENEDKSKLQEEKSKVQELQHITPVAKRFLDIDIDNERTEKRTRTLMDDKDNDSNDVKEDNPFFNYFSSESIKDNSDNEIDDENENDEGGESESETIVSNLDRLKKLLESQSKNEWIVDTINVSRKFKEYQMQLIEKVKKNAIKEVEIKWNNKYEILALSSIIVLIKPCPYSTFTPYEWKKVIDTNPYAVKKSVWTNPFASSLSEVCNNIAMGLDDNFKSNDESNLSKKASRIFNNLKDLTPAQKKITDNEHRFNYLDPLLRPFFCGDSKDYKIRLDKSVKGLLKRKDFSCKINDIAILNSEVKPSGCTELQKNKDFVKVHLRSKNSINQLLNKGGPNKSIILLNMGEDINSYFMDLQYYGMYRSWPFLGTKLVTEKALFPLLVLTICHLDKIEQQVQKIANEYSSRSSHHTLEQIEYIIEDLSSSEFKE</sequence>
<feature type="compositionally biased region" description="Acidic residues" evidence="1">
    <location>
        <begin position="177"/>
        <end position="194"/>
    </location>
</feature>
<reference evidence="2 3" key="1">
    <citation type="submission" date="2018-08" db="EMBL/GenBank/DDBJ databases">
        <title>Genome and evolution of the arbuscular mycorrhizal fungus Diversispora epigaea (formerly Glomus versiforme) and its bacterial endosymbionts.</title>
        <authorList>
            <person name="Sun X."/>
            <person name="Fei Z."/>
            <person name="Harrison M."/>
        </authorList>
    </citation>
    <scope>NUCLEOTIDE SEQUENCE [LARGE SCALE GENOMIC DNA]</scope>
    <source>
        <strain evidence="2 3">IT104</strain>
    </source>
</reference>
<protein>
    <submittedName>
        <fullName evidence="2">Uncharacterized protein</fullName>
    </submittedName>
</protein>
<proteinExistence type="predicted"/>
<evidence type="ECO:0000313" key="2">
    <source>
        <dbReference type="EMBL" id="RHZ77046.1"/>
    </source>
</evidence>
<feature type="compositionally biased region" description="Basic and acidic residues" evidence="1">
    <location>
        <begin position="143"/>
        <end position="161"/>
    </location>
</feature>
<evidence type="ECO:0000256" key="1">
    <source>
        <dbReference type="SAM" id="MobiDB-lite"/>
    </source>
</evidence>
<comment type="caution">
    <text evidence="2">The sequence shown here is derived from an EMBL/GenBank/DDBJ whole genome shotgun (WGS) entry which is preliminary data.</text>
</comment>
<accession>A0A397ITF3</accession>